<keyword evidence="2" id="KW-1185">Reference proteome</keyword>
<reference evidence="1 2" key="1">
    <citation type="submission" date="2016-11" db="EMBL/GenBank/DDBJ databases">
        <title>Sphingorhabdus sp. LPB0140, isolated from marine environment.</title>
        <authorList>
            <person name="Kim E."/>
            <person name="Yi H."/>
        </authorList>
    </citation>
    <scope>NUCLEOTIDE SEQUENCE [LARGE SCALE GENOMIC DNA]</scope>
    <source>
        <strain evidence="1 2">LPB0140</strain>
    </source>
</reference>
<gene>
    <name evidence="1" type="ORF">LPB140_10300</name>
</gene>
<proteinExistence type="predicted"/>
<sequence>MRNAAFAVFGKFRLIFQKLPHFAFRAKTSRCKAIQCFLYDGRHRFIANQFLPMTFDIFIA</sequence>
<evidence type="ECO:0000313" key="1">
    <source>
        <dbReference type="EMBL" id="APG63108.1"/>
    </source>
</evidence>
<accession>A0A1L3JDA3</accession>
<name>A0A1L3JDA3_9SPHN</name>
<protein>
    <submittedName>
        <fullName evidence="1">Uncharacterized protein</fullName>
    </submittedName>
</protein>
<organism evidence="1 2">
    <name type="scientific">Sphingorhabdus lutea</name>
    <dbReference type="NCBI Taxonomy" id="1913578"/>
    <lineage>
        <taxon>Bacteria</taxon>
        <taxon>Pseudomonadati</taxon>
        <taxon>Pseudomonadota</taxon>
        <taxon>Alphaproteobacteria</taxon>
        <taxon>Sphingomonadales</taxon>
        <taxon>Sphingomonadaceae</taxon>
        <taxon>Sphingorhabdus</taxon>
    </lineage>
</organism>
<dbReference type="KEGG" id="sphl:LPB140_10300"/>
<dbReference type="AlphaFoldDB" id="A0A1L3JDA3"/>
<dbReference type="Proteomes" id="UP000242561">
    <property type="component" value="Chromosome"/>
</dbReference>
<evidence type="ECO:0000313" key="2">
    <source>
        <dbReference type="Proteomes" id="UP000242561"/>
    </source>
</evidence>
<dbReference type="EMBL" id="CP018154">
    <property type="protein sequence ID" value="APG63108.1"/>
    <property type="molecule type" value="Genomic_DNA"/>
</dbReference>